<evidence type="ECO:0000256" key="3">
    <source>
        <dbReference type="ARBA" id="ARBA00022490"/>
    </source>
</evidence>
<accession>A0A1G9WJ27</accession>
<gene>
    <name evidence="8" type="ORF">SAMN04487766_107156</name>
</gene>
<organism evidence="8 9">
    <name type="scientific">Actinomyces ruminicola</name>
    <dbReference type="NCBI Taxonomy" id="332524"/>
    <lineage>
        <taxon>Bacteria</taxon>
        <taxon>Bacillati</taxon>
        <taxon>Actinomycetota</taxon>
        <taxon>Actinomycetes</taxon>
        <taxon>Actinomycetales</taxon>
        <taxon>Actinomycetaceae</taxon>
        <taxon>Actinomyces</taxon>
    </lineage>
</organism>
<evidence type="ECO:0000313" key="9">
    <source>
        <dbReference type="Proteomes" id="UP000199671"/>
    </source>
</evidence>
<reference evidence="8 9" key="1">
    <citation type="submission" date="2016-10" db="EMBL/GenBank/DDBJ databases">
        <authorList>
            <person name="de Groot N.N."/>
        </authorList>
    </citation>
    <scope>NUCLEOTIDE SEQUENCE [LARGE SCALE GENOMIC DNA]</scope>
    <source>
        <strain evidence="8 9">KPR-7B</strain>
    </source>
</reference>
<evidence type="ECO:0000256" key="2">
    <source>
        <dbReference type="ARBA" id="ARBA00018232"/>
    </source>
</evidence>
<evidence type="ECO:0000256" key="4">
    <source>
        <dbReference type="ARBA" id="ARBA00022723"/>
    </source>
</evidence>
<keyword evidence="4" id="KW-0479">Metal-binding</keyword>
<dbReference type="Pfam" id="PF01261">
    <property type="entry name" value="AP_endonuc_2"/>
    <property type="match status" value="1"/>
</dbReference>
<sequence>MDYSARINSYIKQGVSVEGALAAIAAVDGVGYVDLNYPEHFTDGIDVVSEALKQHGLKLNSIAVRFRSRFRAGEFTGPLAEITDDAYALVGTGVDVARFLGSDLVTLWLGYDGYDYAFQKDFVSATDLLVDVYRRLADEHPDMRFSIEYKPYEERVHTMIPSSGFVLYLLERIDRPNVGATLDFCHMIMARDYPAHAAALLLAAGRLYGIHLNDGYGGSDDGMIVGSVHLWETLELLYWLRRGGYRAPIYFDTFPVREGAAGELSANVAATNRLLKLLESRDGEHIQEVIESQDALLGAALRLELLGGGRP</sequence>
<feature type="domain" description="Xylose isomerase-like TIM barrel" evidence="7">
    <location>
        <begin position="29"/>
        <end position="255"/>
    </location>
</feature>
<dbReference type="RefSeq" id="WP_092610416.1">
    <property type="nucleotide sequence ID" value="NZ_FNHU01000007.1"/>
</dbReference>
<keyword evidence="3" id="KW-0963">Cytoplasm</keyword>
<dbReference type="InterPro" id="IPR001998">
    <property type="entry name" value="Xylose_isomerase"/>
</dbReference>
<comment type="subcellular location">
    <subcellularLocation>
        <location evidence="1">Cytoplasm</location>
    </subcellularLocation>
</comment>
<keyword evidence="5 8" id="KW-0413">Isomerase</keyword>
<dbReference type="EMBL" id="FNHU01000007">
    <property type="protein sequence ID" value="SDM84367.1"/>
    <property type="molecule type" value="Genomic_DNA"/>
</dbReference>
<protein>
    <recommendedName>
        <fullName evidence="2">Xylose isomerase</fullName>
    </recommendedName>
</protein>
<evidence type="ECO:0000256" key="1">
    <source>
        <dbReference type="ARBA" id="ARBA00004496"/>
    </source>
</evidence>
<dbReference type="PROSITE" id="PS51415">
    <property type="entry name" value="XYLOSE_ISOMERASE"/>
    <property type="match status" value="1"/>
</dbReference>
<dbReference type="GO" id="GO:0046872">
    <property type="term" value="F:metal ion binding"/>
    <property type="evidence" value="ECO:0007669"/>
    <property type="project" value="UniProtKB-KW"/>
</dbReference>
<dbReference type="InterPro" id="IPR050312">
    <property type="entry name" value="IolE/XylAMocC-like"/>
</dbReference>
<keyword evidence="6" id="KW-0119">Carbohydrate metabolism</keyword>
<dbReference type="Proteomes" id="UP000199671">
    <property type="component" value="Unassembled WGS sequence"/>
</dbReference>
<evidence type="ECO:0000259" key="7">
    <source>
        <dbReference type="Pfam" id="PF01261"/>
    </source>
</evidence>
<proteinExistence type="predicted"/>
<dbReference type="OrthoDB" id="9801426at2"/>
<dbReference type="GO" id="GO:0009045">
    <property type="term" value="F:xylose isomerase activity"/>
    <property type="evidence" value="ECO:0007669"/>
    <property type="project" value="InterPro"/>
</dbReference>
<dbReference type="PANTHER" id="PTHR12110">
    <property type="entry name" value="HYDROXYPYRUVATE ISOMERASE"/>
    <property type="match status" value="1"/>
</dbReference>
<name>A0A1G9WJ27_9ACTO</name>
<dbReference type="GO" id="GO:0005975">
    <property type="term" value="P:carbohydrate metabolic process"/>
    <property type="evidence" value="ECO:0007669"/>
    <property type="project" value="InterPro"/>
</dbReference>
<dbReference type="SUPFAM" id="SSF51658">
    <property type="entry name" value="Xylose isomerase-like"/>
    <property type="match status" value="1"/>
</dbReference>
<dbReference type="AlphaFoldDB" id="A0A1G9WJ27"/>
<evidence type="ECO:0000256" key="6">
    <source>
        <dbReference type="ARBA" id="ARBA00023277"/>
    </source>
</evidence>
<dbReference type="Gene3D" id="3.20.20.150">
    <property type="entry name" value="Divalent-metal-dependent TIM barrel enzymes"/>
    <property type="match status" value="1"/>
</dbReference>
<dbReference type="InterPro" id="IPR013022">
    <property type="entry name" value="Xyl_isomerase-like_TIM-brl"/>
</dbReference>
<dbReference type="InterPro" id="IPR036237">
    <property type="entry name" value="Xyl_isomerase-like_sf"/>
</dbReference>
<evidence type="ECO:0000313" key="8">
    <source>
        <dbReference type="EMBL" id="SDM84367.1"/>
    </source>
</evidence>
<evidence type="ECO:0000256" key="5">
    <source>
        <dbReference type="ARBA" id="ARBA00023235"/>
    </source>
</evidence>